<dbReference type="KEGG" id="slaa:EUU25_11695"/>
<dbReference type="RefSeq" id="WP_158901178.1">
    <property type="nucleotide sequence ID" value="NZ_CP035733.1"/>
</dbReference>
<organism evidence="2 3">
    <name type="scientific">Sphingorhabdus lacus</name>
    <dbReference type="NCBI Taxonomy" id="392610"/>
    <lineage>
        <taxon>Bacteria</taxon>
        <taxon>Pseudomonadati</taxon>
        <taxon>Pseudomonadota</taxon>
        <taxon>Alphaproteobacteria</taxon>
        <taxon>Sphingomonadales</taxon>
        <taxon>Sphingomonadaceae</taxon>
        <taxon>Sphingorhabdus</taxon>
    </lineage>
</organism>
<reference evidence="3" key="1">
    <citation type="submission" date="2019-01" db="EMBL/GenBank/DDBJ databases">
        <title>Sphingorhabdus lacus sp.nov., isolated from an oligotrophic freshwater lake.</title>
        <authorList>
            <person name="Park M."/>
        </authorList>
    </citation>
    <scope>NUCLEOTIDE SEQUENCE [LARGE SCALE GENOMIC DNA]</scope>
    <source>
        <strain evidence="3">IMCC1753</strain>
    </source>
</reference>
<dbReference type="Proteomes" id="UP000428803">
    <property type="component" value="Chromosome"/>
</dbReference>
<dbReference type="InterPro" id="IPR011008">
    <property type="entry name" value="Dimeric_a/b-barrel"/>
</dbReference>
<sequence>MRRPILLLSALCLSLSVSTHAVAQDQASPPPVATIVTIKTPASISRPMLEVEFKRAVPIYEKIPGLIRKYFIADAEQFGGMYLWKDRASAEAWYSSAWRAKAKSLYGSEPEVRWFDVPVQIENGSER</sequence>
<evidence type="ECO:0000313" key="3">
    <source>
        <dbReference type="Proteomes" id="UP000428803"/>
    </source>
</evidence>
<feature type="signal peptide" evidence="1">
    <location>
        <begin position="1"/>
        <end position="23"/>
    </location>
</feature>
<protein>
    <submittedName>
        <fullName evidence="2">Monooxygenase</fullName>
    </submittedName>
</protein>
<keyword evidence="1" id="KW-0732">Signal</keyword>
<keyword evidence="2" id="KW-0503">Monooxygenase</keyword>
<proteinExistence type="predicted"/>
<dbReference type="OrthoDB" id="2065010at2"/>
<dbReference type="AlphaFoldDB" id="A0A6I6LAT8"/>
<keyword evidence="2" id="KW-0560">Oxidoreductase</keyword>
<dbReference type="SUPFAM" id="SSF54909">
    <property type="entry name" value="Dimeric alpha+beta barrel"/>
    <property type="match status" value="1"/>
</dbReference>
<keyword evidence="3" id="KW-1185">Reference proteome</keyword>
<evidence type="ECO:0000313" key="2">
    <source>
        <dbReference type="EMBL" id="QGY81217.1"/>
    </source>
</evidence>
<name>A0A6I6LAT8_9SPHN</name>
<evidence type="ECO:0000256" key="1">
    <source>
        <dbReference type="SAM" id="SignalP"/>
    </source>
</evidence>
<dbReference type="GO" id="GO:0004497">
    <property type="term" value="F:monooxygenase activity"/>
    <property type="evidence" value="ECO:0007669"/>
    <property type="project" value="UniProtKB-KW"/>
</dbReference>
<accession>A0A6I6LAT8</accession>
<feature type="chain" id="PRO_5026169782" evidence="1">
    <location>
        <begin position="24"/>
        <end position="127"/>
    </location>
</feature>
<dbReference type="EMBL" id="CP035733">
    <property type="protein sequence ID" value="QGY81217.1"/>
    <property type="molecule type" value="Genomic_DNA"/>
</dbReference>
<gene>
    <name evidence="2" type="ORF">EUU25_11695</name>
</gene>
<dbReference type="Gene3D" id="3.30.70.100">
    <property type="match status" value="1"/>
</dbReference>